<dbReference type="RefSeq" id="WP_067961859.1">
    <property type="nucleotide sequence ID" value="NZ_CP015005.1"/>
</dbReference>
<accession>A0AAC8YQR9</accession>
<keyword evidence="5" id="KW-1185">Reference proteome</keyword>
<dbReference type="EMBL" id="JACICB010000048">
    <property type="protein sequence ID" value="MBB3710260.1"/>
    <property type="molecule type" value="Genomic_DNA"/>
</dbReference>
<keyword evidence="1" id="KW-1133">Transmembrane helix</keyword>
<proteinExistence type="predicted"/>
<protein>
    <submittedName>
        <fullName evidence="2">Hydrolase</fullName>
    </submittedName>
    <submittedName>
        <fullName evidence="3">Inner membrane protein</fullName>
    </submittedName>
</protein>
<organism evidence="2 4">
    <name type="scientific">Aminobacter aminovorans</name>
    <name type="common">Chelatobacter heintzii</name>
    <dbReference type="NCBI Taxonomy" id="83263"/>
    <lineage>
        <taxon>Bacteria</taxon>
        <taxon>Pseudomonadati</taxon>
        <taxon>Pseudomonadota</taxon>
        <taxon>Alphaproteobacteria</taxon>
        <taxon>Hyphomicrobiales</taxon>
        <taxon>Phyllobacteriaceae</taxon>
        <taxon>Aminobacter</taxon>
    </lineage>
</organism>
<dbReference type="InterPro" id="IPR007404">
    <property type="entry name" value="YdjM-like"/>
</dbReference>
<dbReference type="Proteomes" id="UP000075755">
    <property type="component" value="Chromosome"/>
</dbReference>
<dbReference type="GO" id="GO:0016787">
    <property type="term" value="F:hydrolase activity"/>
    <property type="evidence" value="ECO:0007669"/>
    <property type="project" value="UniProtKB-KW"/>
</dbReference>
<name>A0AAC8YQR9_AMIAI</name>
<evidence type="ECO:0000313" key="5">
    <source>
        <dbReference type="Proteomes" id="UP000577697"/>
    </source>
</evidence>
<keyword evidence="1" id="KW-0472">Membrane</keyword>
<feature type="transmembrane region" description="Helical" evidence="1">
    <location>
        <begin position="57"/>
        <end position="76"/>
    </location>
</feature>
<evidence type="ECO:0000313" key="4">
    <source>
        <dbReference type="Proteomes" id="UP000075755"/>
    </source>
</evidence>
<evidence type="ECO:0000313" key="3">
    <source>
        <dbReference type="EMBL" id="MBB3710260.1"/>
    </source>
</evidence>
<evidence type="ECO:0000313" key="2">
    <source>
        <dbReference type="EMBL" id="AMS42409.1"/>
    </source>
</evidence>
<dbReference type="AlphaFoldDB" id="A0AAC8YQR9"/>
<sequence length="169" mass="19015">MLIAHLPAGFILGTLARDVRPGTRAVMPAALLGSITPDLDMFYFYLVDGQQTHHHSFITHWPLFWVALGCVVLPLVKWLRPRFASAAAVFFFAAMIHMVLDSIAAPMLWLMPFSDVPVELVIIPARYSHWVLSFVLHWTFALEITICAWAAFLAVKQIRQRKLAKAACS</sequence>
<dbReference type="Proteomes" id="UP000577697">
    <property type="component" value="Unassembled WGS sequence"/>
</dbReference>
<reference evidence="3 5" key="2">
    <citation type="submission" date="2020-08" db="EMBL/GenBank/DDBJ databases">
        <title>Genomic Encyclopedia of Type Strains, Phase IV (KMG-IV): sequencing the most valuable type-strain genomes for metagenomic binning, comparative biology and taxonomic classification.</title>
        <authorList>
            <person name="Goeker M."/>
        </authorList>
    </citation>
    <scope>NUCLEOTIDE SEQUENCE [LARGE SCALE GENOMIC DNA]</scope>
    <source>
        <strain evidence="3 5">DSM 10368</strain>
    </source>
</reference>
<gene>
    <name evidence="2" type="ORF">AA2016_3487</name>
    <name evidence="3" type="ORF">FHS67_006622</name>
</gene>
<feature type="transmembrane region" description="Helical" evidence="1">
    <location>
        <begin position="88"/>
        <end position="110"/>
    </location>
</feature>
<keyword evidence="1" id="KW-0812">Transmembrane</keyword>
<dbReference type="KEGG" id="aak:AA2016_3487"/>
<feature type="transmembrane region" description="Helical" evidence="1">
    <location>
        <begin position="130"/>
        <end position="155"/>
    </location>
</feature>
<keyword evidence="2" id="KW-0378">Hydrolase</keyword>
<evidence type="ECO:0000256" key="1">
    <source>
        <dbReference type="SAM" id="Phobius"/>
    </source>
</evidence>
<reference evidence="2 4" key="1">
    <citation type="submission" date="2016-03" db="EMBL/GenBank/DDBJ databases">
        <title>Complete genome of Aminobacter aminovorans KCTC 2477.</title>
        <authorList>
            <person name="Kim K.M."/>
        </authorList>
    </citation>
    <scope>NUCLEOTIDE SEQUENCE [LARGE SCALE GENOMIC DNA]</scope>
    <source>
        <strain evidence="2 4">KCTC 2477</strain>
    </source>
</reference>
<dbReference type="EMBL" id="CP015005">
    <property type="protein sequence ID" value="AMS42409.1"/>
    <property type="molecule type" value="Genomic_DNA"/>
</dbReference>
<dbReference type="Pfam" id="PF04307">
    <property type="entry name" value="YdjM"/>
    <property type="match status" value="1"/>
</dbReference>